<dbReference type="Proteomes" id="UP001150603">
    <property type="component" value="Unassembled WGS sequence"/>
</dbReference>
<organism evidence="1 2">
    <name type="scientific">Linderina macrospora</name>
    <dbReference type="NCBI Taxonomy" id="4868"/>
    <lineage>
        <taxon>Eukaryota</taxon>
        <taxon>Fungi</taxon>
        <taxon>Fungi incertae sedis</taxon>
        <taxon>Zoopagomycota</taxon>
        <taxon>Kickxellomycotina</taxon>
        <taxon>Kickxellomycetes</taxon>
        <taxon>Kickxellales</taxon>
        <taxon>Kickxellaceae</taxon>
        <taxon>Linderina</taxon>
    </lineage>
</organism>
<sequence length="141" mass="15685">MPCKSHAADRSKEPESEDLIMCPYPGCGKTFTHRYNLKSHERTHTDERPFECDTCKAKFSRNHDLKRHRKIHTGIKPFVCGHCQHGFARADALRRHTQKGGNVPVCKKGKLASKKGTGAATRGVMPALPVNPDLDVPATDL</sequence>
<keyword evidence="2" id="KW-1185">Reference proteome</keyword>
<proteinExistence type="predicted"/>
<comment type="caution">
    <text evidence="1">The sequence shown here is derived from an EMBL/GenBank/DDBJ whole genome shotgun (WGS) entry which is preliminary data.</text>
</comment>
<evidence type="ECO:0000313" key="1">
    <source>
        <dbReference type="EMBL" id="KAJ1946594.1"/>
    </source>
</evidence>
<name>A0ACC1JCD1_9FUNG</name>
<gene>
    <name evidence="1" type="ORF">FBU59_001988</name>
</gene>
<evidence type="ECO:0000313" key="2">
    <source>
        <dbReference type="Proteomes" id="UP001150603"/>
    </source>
</evidence>
<dbReference type="EMBL" id="JANBPW010001021">
    <property type="protein sequence ID" value="KAJ1946594.1"/>
    <property type="molecule type" value="Genomic_DNA"/>
</dbReference>
<accession>A0ACC1JCD1</accession>
<protein>
    <submittedName>
        <fullName evidence="1">Uncharacterized protein</fullName>
    </submittedName>
</protein>
<reference evidence="1" key="1">
    <citation type="submission" date="2022-07" db="EMBL/GenBank/DDBJ databases">
        <title>Phylogenomic reconstructions and comparative analyses of Kickxellomycotina fungi.</title>
        <authorList>
            <person name="Reynolds N.K."/>
            <person name="Stajich J.E."/>
            <person name="Barry K."/>
            <person name="Grigoriev I.V."/>
            <person name="Crous P."/>
            <person name="Smith M.E."/>
        </authorList>
    </citation>
    <scope>NUCLEOTIDE SEQUENCE</scope>
    <source>
        <strain evidence="1">NRRL 5244</strain>
    </source>
</reference>